<dbReference type="AlphaFoldDB" id="A0AAU7E9L3"/>
<sequence length="116" mass="13762">MKIIFFCILSAVKLFCEDFITFQEYAKMLYENPRGISCKHCHGEDGREQILGYYEKKRQKIPFVVPSIQNLDYEKFKNSLSEDKEGKSIMPTYSLTENEILALYNYIKQLNKEKKK</sequence>
<accession>A0AAU7E9L3</accession>
<dbReference type="Pfam" id="PF00034">
    <property type="entry name" value="Cytochrom_C"/>
    <property type="match status" value="1"/>
</dbReference>
<evidence type="ECO:0000313" key="5">
    <source>
        <dbReference type="EMBL" id="XBJ29965.1"/>
    </source>
</evidence>
<dbReference type="InterPro" id="IPR009056">
    <property type="entry name" value="Cyt_c-like_dom"/>
</dbReference>
<dbReference type="InterPro" id="IPR036909">
    <property type="entry name" value="Cyt_c-like_dom_sf"/>
</dbReference>
<proteinExistence type="predicted"/>
<evidence type="ECO:0000256" key="3">
    <source>
        <dbReference type="ARBA" id="ARBA00023004"/>
    </source>
</evidence>
<dbReference type="GO" id="GO:0046872">
    <property type="term" value="F:metal ion binding"/>
    <property type="evidence" value="ECO:0007669"/>
    <property type="project" value="UniProtKB-KW"/>
</dbReference>
<evidence type="ECO:0000256" key="1">
    <source>
        <dbReference type="ARBA" id="ARBA00022617"/>
    </source>
</evidence>
<keyword evidence="2" id="KW-0479">Metal-binding</keyword>
<dbReference type="SUPFAM" id="SSF46626">
    <property type="entry name" value="Cytochrome c"/>
    <property type="match status" value="1"/>
</dbReference>
<feature type="domain" description="Cytochrome c" evidence="4">
    <location>
        <begin position="29"/>
        <end position="110"/>
    </location>
</feature>
<dbReference type="RefSeq" id="WP_134239105.1">
    <property type="nucleotide sequence ID" value="NZ_CP155620.1"/>
</dbReference>
<evidence type="ECO:0000256" key="2">
    <source>
        <dbReference type="ARBA" id="ARBA00022723"/>
    </source>
</evidence>
<evidence type="ECO:0000259" key="4">
    <source>
        <dbReference type="Pfam" id="PF00034"/>
    </source>
</evidence>
<dbReference type="GO" id="GO:0020037">
    <property type="term" value="F:heme binding"/>
    <property type="evidence" value="ECO:0007669"/>
    <property type="project" value="InterPro"/>
</dbReference>
<dbReference type="GO" id="GO:0009055">
    <property type="term" value="F:electron transfer activity"/>
    <property type="evidence" value="ECO:0007669"/>
    <property type="project" value="InterPro"/>
</dbReference>
<gene>
    <name evidence="5" type="ORF">AAH949_03795</name>
</gene>
<reference evidence="5" key="1">
    <citation type="submission" date="2024-05" db="EMBL/GenBank/DDBJ databases">
        <title>Campylobacter coli isolated from environmental waters in Slovenia.</title>
        <authorList>
            <person name="Zautner A.E."/>
            <person name="Bunk B."/>
            <person name="Riedel T."/>
            <person name="Sproeer C."/>
        </authorList>
    </citation>
    <scope>NUCLEOTIDE SEQUENCE</scope>
    <source>
        <strain evidence="5">CCS1377</strain>
    </source>
</reference>
<organism evidence="5">
    <name type="scientific">Campylobacter sp. CCS1377</name>
    <dbReference type="NCBI Taxonomy" id="3158229"/>
    <lineage>
        <taxon>Bacteria</taxon>
        <taxon>Pseudomonadati</taxon>
        <taxon>Campylobacterota</taxon>
        <taxon>Epsilonproteobacteria</taxon>
        <taxon>Campylobacterales</taxon>
        <taxon>Campylobacteraceae</taxon>
        <taxon>Campylobacter</taxon>
    </lineage>
</organism>
<dbReference type="Gene3D" id="1.10.760.10">
    <property type="entry name" value="Cytochrome c-like domain"/>
    <property type="match status" value="1"/>
</dbReference>
<keyword evidence="1" id="KW-0349">Heme</keyword>
<protein>
    <submittedName>
        <fullName evidence="5">C-type cytochrome</fullName>
    </submittedName>
</protein>
<keyword evidence="3" id="KW-0408">Iron</keyword>
<dbReference type="EMBL" id="CP155620">
    <property type="protein sequence ID" value="XBJ29965.1"/>
    <property type="molecule type" value="Genomic_DNA"/>
</dbReference>
<name>A0AAU7E9L3_9BACT</name>